<name>A0A1Y6FSF8_9SPHN</name>
<evidence type="ECO:0000256" key="4">
    <source>
        <dbReference type="ARBA" id="ARBA00022692"/>
    </source>
</evidence>
<dbReference type="RefSeq" id="WP_086438851.1">
    <property type="nucleotide sequence ID" value="NZ_FXWG01000004.1"/>
</dbReference>
<organism evidence="8 9">
    <name type="scientific">Altererythrobacter xiamenensis</name>
    <dbReference type="NCBI Taxonomy" id="1316679"/>
    <lineage>
        <taxon>Bacteria</taxon>
        <taxon>Pseudomonadati</taxon>
        <taxon>Pseudomonadota</taxon>
        <taxon>Alphaproteobacteria</taxon>
        <taxon>Sphingomonadales</taxon>
        <taxon>Erythrobacteraceae</taxon>
        <taxon>Altererythrobacter</taxon>
    </lineage>
</organism>
<feature type="transmembrane region" description="Helical" evidence="7">
    <location>
        <begin position="115"/>
        <end position="136"/>
    </location>
</feature>
<dbReference type="NCBIfam" id="TIGR00427">
    <property type="entry name" value="NAAT family transporter"/>
    <property type="match status" value="1"/>
</dbReference>
<comment type="similarity">
    <text evidence="2 7">Belongs to the UPF0056 (MarC) family.</text>
</comment>
<keyword evidence="4 7" id="KW-0812">Transmembrane</keyword>
<dbReference type="OrthoDB" id="21094at2"/>
<evidence type="ECO:0000256" key="3">
    <source>
        <dbReference type="ARBA" id="ARBA00022475"/>
    </source>
</evidence>
<dbReference type="GO" id="GO:0005886">
    <property type="term" value="C:plasma membrane"/>
    <property type="evidence" value="ECO:0007669"/>
    <property type="project" value="UniProtKB-SubCell"/>
</dbReference>
<evidence type="ECO:0000313" key="8">
    <source>
        <dbReference type="EMBL" id="SMQ75802.1"/>
    </source>
</evidence>
<evidence type="ECO:0000256" key="6">
    <source>
        <dbReference type="ARBA" id="ARBA00023136"/>
    </source>
</evidence>
<evidence type="ECO:0000256" key="2">
    <source>
        <dbReference type="ARBA" id="ARBA00009784"/>
    </source>
</evidence>
<dbReference type="Pfam" id="PF01914">
    <property type="entry name" value="MarC"/>
    <property type="match status" value="1"/>
</dbReference>
<feature type="transmembrane region" description="Helical" evidence="7">
    <location>
        <begin position="148"/>
        <end position="173"/>
    </location>
</feature>
<evidence type="ECO:0000256" key="1">
    <source>
        <dbReference type="ARBA" id="ARBA00004651"/>
    </source>
</evidence>
<keyword evidence="3" id="KW-1003">Cell membrane</keyword>
<feature type="transmembrane region" description="Helical" evidence="7">
    <location>
        <begin position="73"/>
        <end position="90"/>
    </location>
</feature>
<keyword evidence="6 7" id="KW-0472">Membrane</keyword>
<dbReference type="AlphaFoldDB" id="A0A1Y6FSF8"/>
<reference evidence="9" key="1">
    <citation type="submission" date="2017-04" db="EMBL/GenBank/DDBJ databases">
        <authorList>
            <person name="Varghese N."/>
            <person name="Submissions S."/>
        </authorList>
    </citation>
    <scope>NUCLEOTIDE SEQUENCE [LARGE SCALE GENOMIC DNA]</scope>
</reference>
<feature type="transmembrane region" description="Helical" evidence="7">
    <location>
        <begin position="40"/>
        <end position="58"/>
    </location>
</feature>
<proteinExistence type="inferred from homology"/>
<feature type="transmembrane region" description="Helical" evidence="7">
    <location>
        <begin position="180"/>
        <end position="198"/>
    </location>
</feature>
<evidence type="ECO:0000256" key="5">
    <source>
        <dbReference type="ARBA" id="ARBA00022989"/>
    </source>
</evidence>
<dbReference type="InterPro" id="IPR002771">
    <property type="entry name" value="Multi_antbiot-R_MarC"/>
</dbReference>
<dbReference type="EMBL" id="FXWG01000004">
    <property type="protein sequence ID" value="SMQ75802.1"/>
    <property type="molecule type" value="Genomic_DNA"/>
</dbReference>
<protein>
    <recommendedName>
        <fullName evidence="7">UPF0056 membrane protein</fullName>
    </recommendedName>
</protein>
<sequence length="207" mass="21908">MTQLFISAFITLFVVIDPPGCAPIYAGMTKGASSAQRTAMALRASAIAAVILLVFALFGEDLLGALHIELDSFRIAGGFMLFWIAWEMVFEKRTQRREERAEKVAASEQVEDVSVFPMAMPMLAGPGAIAAIMLLMNEAAGFEQSLVVLGALASVLVITALALVAAGPLIRLLGDRVEAVITRLLGVLLAALAAQYVIDGLRGAFGI</sequence>
<comment type="subcellular location">
    <subcellularLocation>
        <location evidence="1 7">Cell membrane</location>
        <topology evidence="1 7">Multi-pass membrane protein</topology>
    </subcellularLocation>
</comment>
<dbReference type="PANTHER" id="PTHR33508">
    <property type="entry name" value="UPF0056 MEMBRANE PROTEIN YHCE"/>
    <property type="match status" value="1"/>
</dbReference>
<keyword evidence="9" id="KW-1185">Reference proteome</keyword>
<keyword evidence="5 7" id="KW-1133">Transmembrane helix</keyword>
<evidence type="ECO:0000256" key="7">
    <source>
        <dbReference type="RuleBase" id="RU362048"/>
    </source>
</evidence>
<dbReference type="Proteomes" id="UP000194420">
    <property type="component" value="Unassembled WGS sequence"/>
</dbReference>
<dbReference type="PANTHER" id="PTHR33508:SF1">
    <property type="entry name" value="UPF0056 MEMBRANE PROTEIN YHCE"/>
    <property type="match status" value="1"/>
</dbReference>
<feature type="transmembrane region" description="Helical" evidence="7">
    <location>
        <begin position="6"/>
        <end position="28"/>
    </location>
</feature>
<evidence type="ECO:0000313" key="9">
    <source>
        <dbReference type="Proteomes" id="UP000194420"/>
    </source>
</evidence>
<accession>A0A1Y6FSF8</accession>
<gene>
    <name evidence="8" type="ORF">SAMN06297468_2956</name>
</gene>